<feature type="region of interest" description="Disordered" evidence="1">
    <location>
        <begin position="40"/>
        <end position="72"/>
    </location>
</feature>
<dbReference type="STRING" id="525897.Dbac_1158"/>
<keyword evidence="4" id="KW-0378">Hydrolase</keyword>
<evidence type="ECO:0000256" key="1">
    <source>
        <dbReference type="SAM" id="MobiDB-lite"/>
    </source>
</evidence>
<dbReference type="EMBL" id="CP001629">
    <property type="protein sequence ID" value="ACU89262.1"/>
    <property type="molecule type" value="Genomic_DNA"/>
</dbReference>
<keyword evidence="2" id="KW-0732">Signal</keyword>
<dbReference type="GO" id="GO:0016787">
    <property type="term" value="F:hydrolase activity"/>
    <property type="evidence" value="ECO:0007669"/>
    <property type="project" value="UniProtKB-KW"/>
</dbReference>
<feature type="signal peptide" evidence="2">
    <location>
        <begin position="1"/>
        <end position="24"/>
    </location>
</feature>
<proteinExistence type="predicted"/>
<dbReference type="eggNOG" id="COG3773">
    <property type="taxonomic scope" value="Bacteria"/>
</dbReference>
<dbReference type="Proteomes" id="UP000002216">
    <property type="component" value="Chromosome"/>
</dbReference>
<gene>
    <name evidence="4" type="ordered locus">Dbac_1158</name>
</gene>
<keyword evidence="5" id="KW-1185">Reference proteome</keyword>
<reference evidence="4 5" key="1">
    <citation type="journal article" date="2009" name="Stand. Genomic Sci.">
        <title>Complete genome sequence of Desulfomicrobium baculatum type strain (X).</title>
        <authorList>
            <person name="Copeland A."/>
            <person name="Spring S."/>
            <person name="Goker M."/>
            <person name="Schneider S."/>
            <person name="Lapidus A."/>
            <person name="Del Rio T.G."/>
            <person name="Tice H."/>
            <person name="Cheng J.F."/>
            <person name="Chen F."/>
            <person name="Nolan M."/>
            <person name="Bruce D."/>
            <person name="Goodwin L."/>
            <person name="Pitluck S."/>
            <person name="Ivanova N."/>
            <person name="Mavrommatis K."/>
            <person name="Ovchinnikova G."/>
            <person name="Pati A."/>
            <person name="Chen A."/>
            <person name="Palaniappan K."/>
            <person name="Land M."/>
            <person name="Hauser L."/>
            <person name="Chang Y.J."/>
            <person name="Jeffries C.C."/>
            <person name="Meincke L."/>
            <person name="Sims D."/>
            <person name="Brettin T."/>
            <person name="Detter J.C."/>
            <person name="Han C."/>
            <person name="Chain P."/>
            <person name="Bristow J."/>
            <person name="Eisen J.A."/>
            <person name="Markowitz V."/>
            <person name="Hugenholtz P."/>
            <person name="Kyrpides N.C."/>
            <person name="Klenk H.P."/>
            <person name="Lucas S."/>
        </authorList>
    </citation>
    <scope>NUCLEOTIDE SEQUENCE [LARGE SCALE GENOMIC DNA]</scope>
    <source>
        <strain evidence="5">DSM 4028 / VKM B-1378 / X</strain>
    </source>
</reference>
<evidence type="ECO:0000313" key="4">
    <source>
        <dbReference type="EMBL" id="ACU89262.1"/>
    </source>
</evidence>
<feature type="domain" description="Cell wall hydrolase SleB" evidence="3">
    <location>
        <begin position="91"/>
        <end position="199"/>
    </location>
</feature>
<evidence type="ECO:0000259" key="3">
    <source>
        <dbReference type="Pfam" id="PF07486"/>
    </source>
</evidence>
<feature type="chain" id="PRO_5002979395" evidence="2">
    <location>
        <begin position="25"/>
        <end position="207"/>
    </location>
</feature>
<feature type="compositionally biased region" description="Polar residues" evidence="1">
    <location>
        <begin position="42"/>
        <end position="53"/>
    </location>
</feature>
<dbReference type="KEGG" id="dba:Dbac_1158"/>
<dbReference type="HOGENOM" id="CLU_086663_1_0_7"/>
<name>C7LRB6_DESBD</name>
<evidence type="ECO:0000256" key="2">
    <source>
        <dbReference type="SAM" id="SignalP"/>
    </source>
</evidence>
<dbReference type="AlphaFoldDB" id="C7LRB6"/>
<organism evidence="4 5">
    <name type="scientific">Desulfomicrobium baculatum (strain DSM 4028 / VKM B-1378 / X)</name>
    <name type="common">Desulfovibrio baculatus</name>
    <dbReference type="NCBI Taxonomy" id="525897"/>
    <lineage>
        <taxon>Bacteria</taxon>
        <taxon>Pseudomonadati</taxon>
        <taxon>Thermodesulfobacteriota</taxon>
        <taxon>Desulfovibrionia</taxon>
        <taxon>Desulfovibrionales</taxon>
        <taxon>Desulfomicrobiaceae</taxon>
        <taxon>Desulfomicrobium</taxon>
    </lineage>
</organism>
<dbReference type="RefSeq" id="WP_015773359.1">
    <property type="nucleotide sequence ID" value="NC_013173.1"/>
</dbReference>
<sequence>MIRNTWLAICLATILLMGPCPLWGQSQQAESAEVKAKVLEQSAASEGNATRPSPSDAITKPEAQAVDPSGENPLDDALTCLARTIYWEARGEEAAGIEAIANVVMNRLGHEGFPETICEVVKQGLEQGACQFSWWCDGLPDDAQEEEAYSAAKEIARKALNKQVQDRTGGALYFHRKDLTPQWAAEYVKTVVIGEHVFYKPEGGAAK</sequence>
<dbReference type="Gene3D" id="1.10.10.2520">
    <property type="entry name" value="Cell wall hydrolase SleB, domain 1"/>
    <property type="match status" value="1"/>
</dbReference>
<protein>
    <submittedName>
        <fullName evidence="4">Cell wall hydrolase SleB</fullName>
    </submittedName>
</protein>
<dbReference type="InterPro" id="IPR011105">
    <property type="entry name" value="Cell_wall_hydrolase_SleB"/>
</dbReference>
<accession>C7LRB6</accession>
<evidence type="ECO:0000313" key="5">
    <source>
        <dbReference type="Proteomes" id="UP000002216"/>
    </source>
</evidence>
<dbReference type="InterPro" id="IPR042047">
    <property type="entry name" value="SleB_dom1"/>
</dbReference>
<dbReference type="Gene3D" id="6.20.240.60">
    <property type="match status" value="1"/>
</dbReference>
<dbReference type="Pfam" id="PF07486">
    <property type="entry name" value="Hydrolase_2"/>
    <property type="match status" value="1"/>
</dbReference>